<dbReference type="InterPro" id="IPR036028">
    <property type="entry name" value="SH3-like_dom_sf"/>
</dbReference>
<dbReference type="GO" id="GO:0030838">
    <property type="term" value="P:positive regulation of actin filament polymerization"/>
    <property type="evidence" value="ECO:0007669"/>
    <property type="project" value="TreeGrafter"/>
</dbReference>
<feature type="domain" description="SH3" evidence="17">
    <location>
        <begin position="373"/>
        <end position="436"/>
    </location>
</feature>
<dbReference type="Ensembl" id="ENSTNIT00000012872.1">
    <property type="protein sequence ID" value="ENSTNIP00000012680.1"/>
    <property type="gene ID" value="ENSTNIG00000009792.1"/>
</dbReference>
<evidence type="ECO:0000259" key="17">
    <source>
        <dbReference type="PROSITE" id="PS50002"/>
    </source>
</evidence>
<dbReference type="FunFam" id="1.20.1270.60:FF:000011">
    <property type="entry name" value="Brain-specific angiogenesis inhibitor 1-associated protein 2"/>
    <property type="match status" value="1"/>
</dbReference>
<dbReference type="PROSITE" id="PS51338">
    <property type="entry name" value="IMD"/>
    <property type="match status" value="1"/>
</dbReference>
<dbReference type="GO" id="GO:0005829">
    <property type="term" value="C:cytosol"/>
    <property type="evidence" value="ECO:0007669"/>
    <property type="project" value="TreeGrafter"/>
</dbReference>
<dbReference type="AlphaFoldDB" id="H3CWP6"/>
<dbReference type="GO" id="GO:0008093">
    <property type="term" value="F:cytoskeletal anchor activity"/>
    <property type="evidence" value="ECO:0007669"/>
    <property type="project" value="InterPro"/>
</dbReference>
<dbReference type="Pfam" id="PF08397">
    <property type="entry name" value="IMD"/>
    <property type="match status" value="1"/>
</dbReference>
<evidence type="ECO:0000259" key="18">
    <source>
        <dbReference type="PROSITE" id="PS51338"/>
    </source>
</evidence>
<dbReference type="Gene3D" id="1.20.1270.60">
    <property type="entry name" value="Arfaptin homology (AH) domain/BAR domain"/>
    <property type="match status" value="1"/>
</dbReference>
<keyword evidence="9" id="KW-0472">Membrane</keyword>
<dbReference type="PANTHER" id="PTHR14206:SF3">
    <property type="entry name" value="BRAIN-SPECIFIC ANGIOGENESIS INHIBITOR 1-ASSOCIATED PROTEIN 2"/>
    <property type="match status" value="1"/>
</dbReference>
<dbReference type="Gene3D" id="2.30.30.40">
    <property type="entry name" value="SH3 Domains"/>
    <property type="match status" value="1"/>
</dbReference>
<dbReference type="InterPro" id="IPR027681">
    <property type="entry name" value="IRSp53/IRTKS/Pinkbar"/>
</dbReference>
<evidence type="ECO:0000256" key="12">
    <source>
        <dbReference type="ARBA" id="ARBA00025545"/>
    </source>
</evidence>
<dbReference type="GO" id="GO:0030182">
    <property type="term" value="P:neuron differentiation"/>
    <property type="evidence" value="ECO:0007669"/>
    <property type="project" value="UniProtKB-ARBA"/>
</dbReference>
<evidence type="ECO:0000256" key="11">
    <source>
        <dbReference type="ARBA" id="ARBA00023273"/>
    </source>
</evidence>
<evidence type="ECO:0000256" key="3">
    <source>
        <dbReference type="ARBA" id="ARBA00004466"/>
    </source>
</evidence>
<accession>H3CWP6</accession>
<reference evidence="19" key="2">
    <citation type="submission" date="2025-08" db="UniProtKB">
        <authorList>
            <consortium name="Ensembl"/>
        </authorList>
    </citation>
    <scope>IDENTIFICATION</scope>
</reference>
<dbReference type="FunFam" id="2.30.30.40:FF:000018">
    <property type="entry name" value="Brain-specific angiogenesis inhibitor 1-associated protein 2"/>
    <property type="match status" value="1"/>
</dbReference>
<dbReference type="SMART" id="SM00326">
    <property type="entry name" value="SH3"/>
    <property type="match status" value="1"/>
</dbReference>
<dbReference type="GO" id="GO:0016020">
    <property type="term" value="C:membrane"/>
    <property type="evidence" value="ECO:0007669"/>
    <property type="project" value="UniProtKB-SubCell"/>
</dbReference>
<dbReference type="InterPro" id="IPR027267">
    <property type="entry name" value="AH/BAR_dom_sf"/>
</dbReference>
<evidence type="ECO:0000313" key="20">
    <source>
        <dbReference type="Proteomes" id="UP000007303"/>
    </source>
</evidence>
<dbReference type="GO" id="GO:0005654">
    <property type="term" value="C:nucleoplasm"/>
    <property type="evidence" value="ECO:0007669"/>
    <property type="project" value="TreeGrafter"/>
</dbReference>
<dbReference type="Proteomes" id="UP000007303">
    <property type="component" value="Unassembled WGS sequence"/>
</dbReference>
<keyword evidence="20" id="KW-1185">Reference proteome</keyword>
<name>H3CWP6_TETNG</name>
<dbReference type="GO" id="GO:0001726">
    <property type="term" value="C:ruffle"/>
    <property type="evidence" value="ECO:0007669"/>
    <property type="project" value="UniProtKB-SubCell"/>
</dbReference>
<keyword evidence="8" id="KW-0175">Coiled coil</keyword>
<feature type="domain" description="IMD" evidence="18">
    <location>
        <begin position="1"/>
        <end position="250"/>
    </location>
</feature>
<evidence type="ECO:0000256" key="13">
    <source>
        <dbReference type="ARBA" id="ARBA00044790"/>
    </source>
</evidence>
<evidence type="ECO:0000256" key="10">
    <source>
        <dbReference type="ARBA" id="ARBA00023212"/>
    </source>
</evidence>
<dbReference type="GO" id="GO:0030175">
    <property type="term" value="C:filopodium"/>
    <property type="evidence" value="ECO:0007669"/>
    <property type="project" value="UniProtKB-SubCell"/>
</dbReference>
<dbReference type="SUPFAM" id="SSF103657">
    <property type="entry name" value="BAR/IMD domain-like"/>
    <property type="match status" value="1"/>
</dbReference>
<dbReference type="InterPro" id="IPR030128">
    <property type="entry name" value="BAIP2_I-BAR_dom"/>
</dbReference>
<keyword evidence="11" id="KW-0966">Cell projection</keyword>
<evidence type="ECO:0000256" key="7">
    <source>
        <dbReference type="ARBA" id="ARBA00022553"/>
    </source>
</evidence>
<dbReference type="CDD" id="cd11915">
    <property type="entry name" value="SH3_Irsp53"/>
    <property type="match status" value="1"/>
</dbReference>
<evidence type="ECO:0000256" key="2">
    <source>
        <dbReference type="ARBA" id="ARBA00004245"/>
    </source>
</evidence>
<dbReference type="SUPFAM" id="SSF50044">
    <property type="entry name" value="SH3-domain"/>
    <property type="match status" value="1"/>
</dbReference>
<keyword evidence="5 15" id="KW-0728">SH3 domain</keyword>
<protein>
    <recommendedName>
        <fullName evidence="13">BAR/IMD domain-containing adapter protein 2</fullName>
    </recommendedName>
    <alternativeName>
        <fullName evidence="14">Brain-specific angiogenesis inhibitor 1-associated protein 2</fullName>
    </alternativeName>
</protein>
<dbReference type="GO" id="GO:0005856">
    <property type="term" value="C:cytoskeleton"/>
    <property type="evidence" value="ECO:0007669"/>
    <property type="project" value="UniProtKB-SubCell"/>
</dbReference>
<dbReference type="InterPro" id="IPR035594">
    <property type="entry name" value="BAIP2_SH3"/>
</dbReference>
<dbReference type="Pfam" id="PF14604">
    <property type="entry name" value="SH3_9"/>
    <property type="match status" value="1"/>
</dbReference>
<dbReference type="PANTHER" id="PTHR14206">
    <property type="entry name" value="BRAIN-SPECIFIC ANGIOGENESIS INHIBITOR 1-ASSOCIATED PROTEIN 2"/>
    <property type="match status" value="1"/>
</dbReference>
<evidence type="ECO:0000256" key="14">
    <source>
        <dbReference type="ARBA" id="ARBA00044812"/>
    </source>
</evidence>
<evidence type="ECO:0000313" key="19">
    <source>
        <dbReference type="Ensembl" id="ENSTNIP00000012680.1"/>
    </source>
</evidence>
<keyword evidence="10" id="KW-0206">Cytoskeleton</keyword>
<evidence type="ECO:0000256" key="1">
    <source>
        <dbReference type="ARBA" id="ARBA00004170"/>
    </source>
</evidence>
<dbReference type="PROSITE" id="PS50002">
    <property type="entry name" value="SH3"/>
    <property type="match status" value="1"/>
</dbReference>
<keyword evidence="7" id="KW-0597">Phosphoprotein</keyword>
<dbReference type="GO" id="GO:0051017">
    <property type="term" value="P:actin filament bundle assembly"/>
    <property type="evidence" value="ECO:0007669"/>
    <property type="project" value="TreeGrafter"/>
</dbReference>
<dbReference type="GO" id="GO:0051764">
    <property type="term" value="P:actin crosslink formation"/>
    <property type="evidence" value="ECO:0007669"/>
    <property type="project" value="TreeGrafter"/>
</dbReference>
<dbReference type="CDD" id="cd07646">
    <property type="entry name" value="I-BAR_IMD_IRSp53"/>
    <property type="match status" value="1"/>
</dbReference>
<comment type="subcellular location">
    <subcellularLocation>
        <location evidence="4">Cell projection</location>
        <location evidence="4">Filopodium</location>
    </subcellularLocation>
    <subcellularLocation>
        <location evidence="3">Cell projection</location>
        <location evidence="3">Ruffle</location>
    </subcellularLocation>
    <subcellularLocation>
        <location evidence="2">Cytoplasm</location>
        <location evidence="2">Cytoskeleton</location>
    </subcellularLocation>
    <subcellularLocation>
        <location evidence="1">Membrane</location>
        <topology evidence="1">Peripheral membrane protein</topology>
    </subcellularLocation>
</comment>
<reference evidence="20" key="1">
    <citation type="journal article" date="2004" name="Nature">
        <title>Genome duplication in the teleost fish Tetraodon nigroviridis reveals the early vertebrate proto-karyotype.</title>
        <authorList>
            <person name="Jaillon O."/>
            <person name="Aury J.-M."/>
            <person name="Brunet F."/>
            <person name="Petit J.-L."/>
            <person name="Stange-Thomann N."/>
            <person name="Mauceli E."/>
            <person name="Bouneau L."/>
            <person name="Fischer C."/>
            <person name="Ozouf-Costaz C."/>
            <person name="Bernot A."/>
            <person name="Nicaud S."/>
            <person name="Jaffe D."/>
            <person name="Fisher S."/>
            <person name="Lutfalla G."/>
            <person name="Dossat C."/>
            <person name="Segurens B."/>
            <person name="Dasilva C."/>
            <person name="Salanoubat M."/>
            <person name="Levy M."/>
            <person name="Boudet N."/>
            <person name="Castellano S."/>
            <person name="Anthouard V."/>
            <person name="Jubin C."/>
            <person name="Castelli V."/>
            <person name="Katinka M."/>
            <person name="Vacherie B."/>
            <person name="Biemont C."/>
            <person name="Skalli Z."/>
            <person name="Cattolico L."/>
            <person name="Poulain J."/>
            <person name="De Berardinis V."/>
            <person name="Cruaud C."/>
            <person name="Duprat S."/>
            <person name="Brottier P."/>
            <person name="Coutanceau J.-P."/>
            <person name="Gouzy J."/>
            <person name="Parra G."/>
            <person name="Lardier G."/>
            <person name="Chapple C."/>
            <person name="McKernan K.J."/>
            <person name="McEwan P."/>
            <person name="Bosak S."/>
            <person name="Kellis M."/>
            <person name="Volff J.-N."/>
            <person name="Guigo R."/>
            <person name="Zody M.C."/>
            <person name="Mesirov J."/>
            <person name="Lindblad-Toh K."/>
            <person name="Birren B."/>
            <person name="Nusbaum C."/>
            <person name="Kahn D."/>
            <person name="Robinson-Rechavi M."/>
            <person name="Laudet V."/>
            <person name="Schachter V."/>
            <person name="Quetier F."/>
            <person name="Saurin W."/>
            <person name="Scarpelli C."/>
            <person name="Wincker P."/>
            <person name="Lander E.S."/>
            <person name="Weissenbach J."/>
            <person name="Roest Crollius H."/>
        </authorList>
    </citation>
    <scope>NUCLEOTIDE SEQUENCE [LARGE SCALE GENOMIC DNA]</scope>
</reference>
<dbReference type="InterPro" id="IPR013606">
    <property type="entry name" value="I-BAR_dom"/>
</dbReference>
<evidence type="ECO:0000256" key="8">
    <source>
        <dbReference type="ARBA" id="ARBA00023054"/>
    </source>
</evidence>
<evidence type="ECO:0000256" key="9">
    <source>
        <dbReference type="ARBA" id="ARBA00023136"/>
    </source>
</evidence>
<dbReference type="GO" id="GO:0007009">
    <property type="term" value="P:plasma membrane organization"/>
    <property type="evidence" value="ECO:0007669"/>
    <property type="project" value="InterPro"/>
</dbReference>
<sequence length="520" mass="57466">FTMSRTDEVNRLTENVYKTIMEQFNPCLRNFVAMGKNYEKALANVTFAAKGYFDALVRMGELASESQGSKDLGDVLFQMAEVHRQIQVQLEEMLKSFHNELLAELEKKVELDARYLTAALKKYQVEHKNKGESLEKCQAELKKLRRKSQGSKNPSKYGEKEMQFVETISSKQTELDTFIAEGYKTALSEERRRYCFLVDRQCAVAKNSSAYHGKGKDLLTQKIPVWQQACSDPNKLPERAMLLAQQMGSAAIAGTSPLHTSKSNLVISDPIPGATPLPVPPELAVFMGRLMGPDGMSMVNGTTGVHGEEYWTDGGTMSQTQGQAQAQPQKQVSDVYSNTLPVRRPAPAKSKNPVGETRTLPRSSSMAAGLEKNGRSRVQAIFSHAAGDNGTLLSFSEGDVITLLVPEARDGWHYGENEKNKMRGWFPFSYTRVLPESDSEKLKVNLHHGKSSSTGNLLENDGSLPTPDYGLTARLLAQSLAQTRPRPYSMAGFGTQNAIEDYDGRFATSDSPEGKLISTV</sequence>
<feature type="region of interest" description="Disordered" evidence="16">
    <location>
        <begin position="341"/>
        <end position="372"/>
    </location>
</feature>
<evidence type="ECO:0000256" key="4">
    <source>
        <dbReference type="ARBA" id="ARBA00004486"/>
    </source>
</evidence>
<comment type="function">
    <text evidence="12">Adapter protein that links membrane-bound small G-proteins to cytoplasmic effector proteins. Necessary for CDC42-mediated reorganization of the actin cytoskeleton and for RAC1-mediated membrane ruffling. Involved in the regulation of the actin cytoskeleton by WASF family members and the Arp2/3 complex. Plays a role in neurite growth. Acts syngeristically with ENAH to promote filipodia formation. Plays a role in the reorganization of the actin cytoskeleton in response to bacterial infection. Participates in actin bundling when associated with EPS8, promoting filopodial protrusions.</text>
</comment>
<evidence type="ECO:0000256" key="16">
    <source>
        <dbReference type="SAM" id="MobiDB-lite"/>
    </source>
</evidence>
<evidence type="ECO:0000256" key="15">
    <source>
        <dbReference type="PROSITE-ProRule" id="PRU00192"/>
    </source>
</evidence>
<organism evidence="19 20">
    <name type="scientific">Tetraodon nigroviridis</name>
    <name type="common">Spotted green pufferfish</name>
    <name type="synonym">Chelonodon nigroviridis</name>
    <dbReference type="NCBI Taxonomy" id="99883"/>
    <lineage>
        <taxon>Eukaryota</taxon>
        <taxon>Metazoa</taxon>
        <taxon>Chordata</taxon>
        <taxon>Craniata</taxon>
        <taxon>Vertebrata</taxon>
        <taxon>Euteleostomi</taxon>
        <taxon>Actinopterygii</taxon>
        <taxon>Neopterygii</taxon>
        <taxon>Teleostei</taxon>
        <taxon>Neoteleostei</taxon>
        <taxon>Acanthomorphata</taxon>
        <taxon>Eupercaria</taxon>
        <taxon>Tetraodontiformes</taxon>
        <taxon>Tetradontoidea</taxon>
        <taxon>Tetraodontidae</taxon>
        <taxon>Tetraodon</taxon>
    </lineage>
</organism>
<evidence type="ECO:0000256" key="6">
    <source>
        <dbReference type="ARBA" id="ARBA00022490"/>
    </source>
</evidence>
<dbReference type="InterPro" id="IPR001452">
    <property type="entry name" value="SH3_domain"/>
</dbReference>
<dbReference type="GeneTree" id="ENSGT00940000153560"/>
<reference evidence="19" key="3">
    <citation type="submission" date="2025-09" db="UniProtKB">
        <authorList>
            <consortium name="Ensembl"/>
        </authorList>
    </citation>
    <scope>IDENTIFICATION</scope>
</reference>
<evidence type="ECO:0000256" key="5">
    <source>
        <dbReference type="ARBA" id="ARBA00022443"/>
    </source>
</evidence>
<proteinExistence type="predicted"/>
<keyword evidence="6" id="KW-0963">Cytoplasm</keyword>